<dbReference type="SUPFAM" id="SSF52540">
    <property type="entry name" value="P-loop containing nucleoside triphosphate hydrolases"/>
    <property type="match status" value="1"/>
</dbReference>
<dbReference type="Pfam" id="PF13476">
    <property type="entry name" value="AAA_23"/>
    <property type="match status" value="1"/>
</dbReference>
<accession>A0A1F6CFV5</accession>
<feature type="coiled-coil region" evidence="1">
    <location>
        <begin position="393"/>
        <end position="610"/>
    </location>
</feature>
<evidence type="ECO:0000313" key="4">
    <source>
        <dbReference type="EMBL" id="OGG48069.1"/>
    </source>
</evidence>
<dbReference type="AlphaFoldDB" id="A0A1F6CFV5"/>
<evidence type="ECO:0000313" key="5">
    <source>
        <dbReference type="Proteomes" id="UP000178606"/>
    </source>
</evidence>
<evidence type="ECO:0000256" key="1">
    <source>
        <dbReference type="SAM" id="Coils"/>
    </source>
</evidence>
<dbReference type="PANTHER" id="PTHR32114:SF2">
    <property type="entry name" value="ABC TRANSPORTER ABCH.3"/>
    <property type="match status" value="1"/>
</dbReference>
<organism evidence="4 5">
    <name type="scientific">Handelsmanbacteria sp. (strain RIFCSPLOWO2_12_FULL_64_10)</name>
    <dbReference type="NCBI Taxonomy" id="1817868"/>
    <lineage>
        <taxon>Bacteria</taxon>
        <taxon>Candidatus Handelsmaniibacteriota</taxon>
    </lineage>
</organism>
<keyword evidence="1" id="KW-0175">Coiled coil</keyword>
<dbReference type="InterPro" id="IPR038729">
    <property type="entry name" value="Rad50/SbcC_AAA"/>
</dbReference>
<feature type="region of interest" description="Disordered" evidence="2">
    <location>
        <begin position="253"/>
        <end position="274"/>
    </location>
</feature>
<dbReference type="Gene3D" id="3.40.50.300">
    <property type="entry name" value="P-loop containing nucleotide triphosphate hydrolases"/>
    <property type="match status" value="2"/>
</dbReference>
<sequence>MVPIRLTLHNFLSYGEGVPPLDFTEFRVACVSGQNGHGKSALLDALTWALWGEARRGASDRKPDEGLLRIGASEMRVEFEFDLEGDRYRVLRSFRKTARGGVASLELQAFDHDRGTYVTLSEANSLTKTQARIEALLRMSYETFATSSLVLQGRADEFTTRPPRERKTVLAEILGLSRYDDLARLARARAQDAGRSADRCEARLADIDAELKNRPEVERELAEIASGLAQAEARIESGEKALSDLRARRSEIAARGREAEEAKPALARAEAEAREARQEAEQVRRQVQEDEEFLSRRREIEAAAEAHARLRAQEAALQSKLHTLRELEADKARLETKIAEARHEVERRKEGWEARLKAAQEAAQEARRLTVRQAEIEKGHRELEQARRDDLTWEEKRARFEALDAQRQDLERRIAEARARLTADLEVLRAQRRALDERAAAGERARAEMTAAASELDRLTGLEREREGLRDQGSALTAQIDANQRQAEALERDLHEASARLDLLRKSEDAHCPLCESSLDARRRGTLVARLSEETRQKNREIAALRRKTREDEERRSDLRARYQRYKDQTKGLTDLQGRIISLENLAKEASEAVREASQLGERIAALEARIEAGDFAPDERRQLTDLQRAAEAVGYRRERHAAVKEALPRLSPFEAEKARLDAAAEGLRRALEGIPEVKEKIDTADLYLRERRYAQREHAELKAVAARIDALGYDPDRHRRIASEAERTADAATQRDRMEMAGARLSRAKEDLARAERREAARYKEAEALRARLQSLDQDAQQAARIEQSLSMAEADLRALRDERDRLLQRRGGLASHLDRCAALAAERDGVEADQRAARKDREVYETLTTAFGKDGIQALIIENAIPEIESEANRILARLTDNRTQVAIESLRDLKKGGTRETLDIKISDELGERSYELYSGGEAFRINFALRIALARLLACRAGTRLRTLILDEGFGTQDAEGLEHLIEAIQTISDDFDKVLVITHVDELKNAFPVRIHVTKHPDVGSRFEVIY</sequence>
<gene>
    <name evidence="4" type="ORF">A3F84_28255</name>
</gene>
<evidence type="ECO:0000256" key="2">
    <source>
        <dbReference type="SAM" id="MobiDB-lite"/>
    </source>
</evidence>
<dbReference type="GO" id="GO:0006302">
    <property type="term" value="P:double-strand break repair"/>
    <property type="evidence" value="ECO:0007669"/>
    <property type="project" value="InterPro"/>
</dbReference>
<feature type="domain" description="Rad50/SbcC-type AAA" evidence="3">
    <location>
        <begin position="5"/>
        <end position="235"/>
    </location>
</feature>
<dbReference type="Gene3D" id="1.10.287.510">
    <property type="entry name" value="Helix hairpin bin"/>
    <property type="match status" value="1"/>
</dbReference>
<feature type="coiled-coil region" evidence="1">
    <location>
        <begin position="739"/>
        <end position="811"/>
    </location>
</feature>
<protein>
    <recommendedName>
        <fullName evidence="3">Rad50/SbcC-type AAA domain-containing protein</fullName>
    </recommendedName>
</protein>
<proteinExistence type="predicted"/>
<dbReference type="SUPFAM" id="SSF75712">
    <property type="entry name" value="Rad50 coiled-coil Zn hook"/>
    <property type="match status" value="1"/>
</dbReference>
<dbReference type="GO" id="GO:0016887">
    <property type="term" value="F:ATP hydrolysis activity"/>
    <property type="evidence" value="ECO:0007669"/>
    <property type="project" value="InterPro"/>
</dbReference>
<dbReference type="Proteomes" id="UP000178606">
    <property type="component" value="Unassembled WGS sequence"/>
</dbReference>
<comment type="caution">
    <text evidence="4">The sequence shown here is derived from an EMBL/GenBank/DDBJ whole genome shotgun (WGS) entry which is preliminary data.</text>
</comment>
<name>A0A1F6CFV5_HANXR</name>
<dbReference type="PANTHER" id="PTHR32114">
    <property type="entry name" value="ABC TRANSPORTER ABCH.3"/>
    <property type="match status" value="1"/>
</dbReference>
<reference evidence="4 5" key="1">
    <citation type="journal article" date="2016" name="Nat. Commun.">
        <title>Thousands of microbial genomes shed light on interconnected biogeochemical processes in an aquifer system.</title>
        <authorList>
            <person name="Anantharaman K."/>
            <person name="Brown C.T."/>
            <person name="Hug L.A."/>
            <person name="Sharon I."/>
            <person name="Castelle C.J."/>
            <person name="Probst A.J."/>
            <person name="Thomas B.C."/>
            <person name="Singh A."/>
            <person name="Wilkins M.J."/>
            <person name="Karaoz U."/>
            <person name="Brodie E.L."/>
            <person name="Williams K.H."/>
            <person name="Hubbard S.S."/>
            <person name="Banfield J.F."/>
        </authorList>
    </citation>
    <scope>NUCLEOTIDE SEQUENCE [LARGE SCALE GENOMIC DNA]</scope>
    <source>
        <strain evidence="5">RIFCSPLOWO2_12_FULL_64_10</strain>
    </source>
</reference>
<evidence type="ECO:0000259" key="3">
    <source>
        <dbReference type="Pfam" id="PF13476"/>
    </source>
</evidence>
<dbReference type="EMBL" id="MFKF01000257">
    <property type="protein sequence ID" value="OGG48069.1"/>
    <property type="molecule type" value="Genomic_DNA"/>
</dbReference>
<dbReference type="InterPro" id="IPR027417">
    <property type="entry name" value="P-loop_NTPase"/>
</dbReference>
<dbReference type="Pfam" id="PF13558">
    <property type="entry name" value="SbcC_Walker_B"/>
    <property type="match status" value="1"/>
</dbReference>